<evidence type="ECO:0000259" key="1">
    <source>
        <dbReference type="Pfam" id="PF00814"/>
    </source>
</evidence>
<dbReference type="Pfam" id="PF00814">
    <property type="entry name" value="TsaD"/>
    <property type="match status" value="1"/>
</dbReference>
<feature type="domain" description="Gcp-like" evidence="1">
    <location>
        <begin position="32"/>
        <end position="129"/>
    </location>
</feature>
<dbReference type="PATRIC" id="fig|1276229.3.peg.720"/>
<dbReference type="NCBIfam" id="TIGR03725">
    <property type="entry name" value="T6A_YeaZ"/>
    <property type="match status" value="1"/>
</dbReference>
<accession>R4UJK3</accession>
<keyword evidence="3" id="KW-1185">Reference proteome</keyword>
<dbReference type="InterPro" id="IPR022496">
    <property type="entry name" value="T6A_TsaB"/>
</dbReference>
<dbReference type="SUPFAM" id="SSF53067">
    <property type="entry name" value="Actin-like ATPase domain"/>
    <property type="match status" value="1"/>
</dbReference>
<dbReference type="EMBL" id="CP005078">
    <property type="protein sequence ID" value="AGM26315.1"/>
    <property type="molecule type" value="Genomic_DNA"/>
</dbReference>
<dbReference type="Gene3D" id="3.30.420.40">
    <property type="match status" value="1"/>
</dbReference>
<dbReference type="InterPro" id="IPR043129">
    <property type="entry name" value="ATPase_NBD"/>
</dbReference>
<keyword evidence="2" id="KW-0645">Protease</keyword>
<gene>
    <name evidence="2" type="ORF">SSYRP_v1c07250</name>
</gene>
<protein>
    <submittedName>
        <fullName evidence="2">Glycoprotease</fullName>
    </submittedName>
</protein>
<dbReference type="GO" id="GO:0002949">
    <property type="term" value="P:tRNA threonylcarbamoyladenosine modification"/>
    <property type="evidence" value="ECO:0007669"/>
    <property type="project" value="InterPro"/>
</dbReference>
<keyword evidence="2" id="KW-0378">Hydrolase</keyword>
<dbReference type="GO" id="GO:0008233">
    <property type="term" value="F:peptidase activity"/>
    <property type="evidence" value="ECO:0007669"/>
    <property type="project" value="UniProtKB-KW"/>
</dbReference>
<evidence type="ECO:0000313" key="2">
    <source>
        <dbReference type="EMBL" id="AGM26315.1"/>
    </source>
</evidence>
<reference evidence="2 3" key="1">
    <citation type="journal article" date="2013" name="Genome Biol. Evol.">
        <title>Complete genomes of two dipteran-associated spiroplasmas provided insights into the origin, dynamics, and impacts of viral invasion in spiroplasma.</title>
        <authorList>
            <person name="Ku C."/>
            <person name="Lo W.S."/>
            <person name="Chen L.L."/>
            <person name="Kuo C.H."/>
        </authorList>
    </citation>
    <scope>NUCLEOTIDE SEQUENCE [LARGE SCALE GENOMIC DNA]</scope>
    <source>
        <strain evidence="2">EA-1</strain>
    </source>
</reference>
<proteinExistence type="predicted"/>
<dbReference type="HOGENOM" id="CLU_064886_0_2_14"/>
<dbReference type="InterPro" id="IPR000905">
    <property type="entry name" value="Gcp-like_dom"/>
</dbReference>
<dbReference type="eggNOG" id="COG1214">
    <property type="taxonomic scope" value="Bacteria"/>
</dbReference>
<dbReference type="STRING" id="1276229.SSYRP_v1c07250"/>
<dbReference type="Proteomes" id="UP000013963">
    <property type="component" value="Chromosome"/>
</dbReference>
<dbReference type="RefSeq" id="WP_016340958.1">
    <property type="nucleotide sequence ID" value="NC_021284.1"/>
</dbReference>
<name>R4UJK3_9MOLU</name>
<dbReference type="Gene3D" id="3.30.420.200">
    <property type="match status" value="1"/>
</dbReference>
<sequence length="196" mass="22317">MHSLFIDTTGKYLTLILESNNIVLGDYHLDGERKHTELTVPTITKLLGEHNLKLKDLTALYLTIGPGSYTGIRVPITIAMILKTINPNLNVYTINSLLYQAGLDNCISMIDAKGSQFYFAIYQNGQEIIPIQLLTLENCREISQQFAGYEIREDLLEFDYLNNYLNLKPYFTLSETVDDLAPLYLKKAVETNETNR</sequence>
<dbReference type="AlphaFoldDB" id="R4UJK3"/>
<dbReference type="GO" id="GO:0006508">
    <property type="term" value="P:proteolysis"/>
    <property type="evidence" value="ECO:0007669"/>
    <property type="project" value="UniProtKB-KW"/>
</dbReference>
<dbReference type="KEGG" id="ssyr:SSYRP_v1c07250"/>
<evidence type="ECO:0000313" key="3">
    <source>
        <dbReference type="Proteomes" id="UP000013963"/>
    </source>
</evidence>
<dbReference type="OrthoDB" id="9784166at2"/>
<organism evidence="2 3">
    <name type="scientific">Spiroplasma syrphidicola EA-1</name>
    <dbReference type="NCBI Taxonomy" id="1276229"/>
    <lineage>
        <taxon>Bacteria</taxon>
        <taxon>Bacillati</taxon>
        <taxon>Mycoplasmatota</taxon>
        <taxon>Mollicutes</taxon>
        <taxon>Entomoplasmatales</taxon>
        <taxon>Spiroplasmataceae</taxon>
        <taxon>Spiroplasma</taxon>
    </lineage>
</organism>